<feature type="region of interest" description="Disordered" evidence="1">
    <location>
        <begin position="107"/>
        <end position="126"/>
    </location>
</feature>
<dbReference type="AlphaFoldDB" id="A0A6J1CVR7"/>
<proteinExistence type="predicted"/>
<dbReference type="PANTHER" id="PTHR35759">
    <property type="entry name" value="BNAA09G03860D PROTEIN"/>
    <property type="match status" value="1"/>
</dbReference>
<keyword evidence="2" id="KW-1185">Reference proteome</keyword>
<reference evidence="3" key="1">
    <citation type="submission" date="2025-08" db="UniProtKB">
        <authorList>
            <consortium name="RefSeq"/>
        </authorList>
    </citation>
    <scope>IDENTIFICATION</scope>
    <source>
        <strain evidence="3">OHB3-1</strain>
    </source>
</reference>
<accession>A0A6J1CVR7</accession>
<protein>
    <submittedName>
        <fullName evidence="3">Uncharacterized protein LOC111015232</fullName>
    </submittedName>
</protein>
<organism evidence="2 3">
    <name type="scientific">Momordica charantia</name>
    <name type="common">Bitter gourd</name>
    <name type="synonym">Balsam pear</name>
    <dbReference type="NCBI Taxonomy" id="3673"/>
    <lineage>
        <taxon>Eukaryota</taxon>
        <taxon>Viridiplantae</taxon>
        <taxon>Streptophyta</taxon>
        <taxon>Embryophyta</taxon>
        <taxon>Tracheophyta</taxon>
        <taxon>Spermatophyta</taxon>
        <taxon>Magnoliopsida</taxon>
        <taxon>eudicotyledons</taxon>
        <taxon>Gunneridae</taxon>
        <taxon>Pentapetalae</taxon>
        <taxon>rosids</taxon>
        <taxon>fabids</taxon>
        <taxon>Cucurbitales</taxon>
        <taxon>Cucurbitaceae</taxon>
        <taxon>Momordiceae</taxon>
        <taxon>Momordica</taxon>
    </lineage>
</organism>
<evidence type="ECO:0000313" key="2">
    <source>
        <dbReference type="Proteomes" id="UP000504603"/>
    </source>
</evidence>
<evidence type="ECO:0000256" key="1">
    <source>
        <dbReference type="SAM" id="MobiDB-lite"/>
    </source>
</evidence>
<sequence length="408" mass="45882">MLYSLEDYDNIQKVLWIRVEGKKISCRATTESRIIHHLCRSDPKSLSSSIVIFLLSSSIPLQCIFISTATTSSTDRAPMGNPSISLRFTIFLSLSLSVTPFALSPNYHKRSSPPPSQSPIPRATPSDLLNLLGSKPQASAVNPSVAQELKSCLKFLVPFHPSSRRRSLRSNRFSGRIRSRRDEDELVWWPPESVLELARLAVDSGGDPGAIHRALDPAVIPIPSIDGSKRHKCELTRTPYGRRFISEELNSYLQFLFEIIVARSAAMGLNITLDRFDFFHGHLFIAFDNNRLGILFHAKEFPAYDEKVFPYNMGYCQIGSNVAYDDSINLRNILWLAPMPSNSTKDWEAPGVLVVLDAHPDGIIYRDIIPEYVHVARTIYEDDLGETVVDVNYLDTGNPLPNFQIFIC</sequence>
<dbReference type="GeneID" id="111015232"/>
<dbReference type="Proteomes" id="UP000504603">
    <property type="component" value="Unplaced"/>
</dbReference>
<name>A0A6J1CVR7_MOMCH</name>
<dbReference type="RefSeq" id="XP_022145880.1">
    <property type="nucleotide sequence ID" value="XM_022290188.1"/>
</dbReference>
<dbReference type="KEGG" id="mcha:111015232"/>
<gene>
    <name evidence="3" type="primary">LOC111015232</name>
</gene>
<dbReference type="PANTHER" id="PTHR35759:SF1">
    <property type="entry name" value="OS07G0673000 PROTEIN"/>
    <property type="match status" value="1"/>
</dbReference>
<evidence type="ECO:0000313" key="3">
    <source>
        <dbReference type="RefSeq" id="XP_022145880.1"/>
    </source>
</evidence>
<dbReference type="OrthoDB" id="407127at2759"/>